<accession>A0A222Z7R5</accession>
<dbReference type="Proteomes" id="UP000221847">
    <property type="component" value="Segment"/>
</dbReference>
<organism evidence="1 2">
    <name type="scientific">Arthrobacter phage Tribby</name>
    <dbReference type="NCBI Taxonomy" id="2024279"/>
    <lineage>
        <taxon>Viruses</taxon>
        <taxon>Duplodnaviria</taxon>
        <taxon>Heunggongvirae</taxon>
        <taxon>Uroviricota</taxon>
        <taxon>Caudoviricetes</taxon>
        <taxon>Mudcatvirus</taxon>
        <taxon>Mudcatvirus tribby</taxon>
    </lineage>
</organism>
<reference evidence="1 2" key="1">
    <citation type="submission" date="2017-06" db="EMBL/GenBank/DDBJ databases">
        <authorList>
            <person name="Liotta M."/>
            <person name="Carduner K."/>
            <person name="Francomacaro L."/>
            <person name="Gutkin P."/>
            <person name="Kremp M."/>
            <person name="Marcotte E."/>
            <person name="McAuley E."/>
            <person name="Otto L."/>
            <person name="Pizzorno M."/>
            <person name="Stowe E."/>
            <person name="Krukonis G."/>
            <person name="Klyczek K."/>
            <person name="Garlena R.A."/>
            <person name="Russell D.A."/>
            <person name="Pope W.H."/>
            <person name="Jacobs-Sera D."/>
            <person name="Hendrix R.W."/>
            <person name="Hatfull G.F."/>
        </authorList>
    </citation>
    <scope>NUCLEOTIDE SEQUENCE [LARGE SCALE GENOMIC DNA]</scope>
</reference>
<keyword evidence="2" id="KW-1185">Reference proteome</keyword>
<gene>
    <name evidence="1" type="ORF">SEA_TRIBBY_98</name>
</gene>
<protein>
    <submittedName>
        <fullName evidence="1">Uncharacterized protein</fullName>
    </submittedName>
</protein>
<evidence type="ECO:0000313" key="1">
    <source>
        <dbReference type="EMBL" id="ASR80548.1"/>
    </source>
</evidence>
<sequence>MSDPEYAKVTITVETSDSVETVVIPKARDIHFEETAWLSRGYIDTSIRLQPSNIMSLDMNLVAEYDEETDSIMSKERKPIKN</sequence>
<name>A0A222Z7R5_9CAUD</name>
<proteinExistence type="predicted"/>
<evidence type="ECO:0000313" key="2">
    <source>
        <dbReference type="Proteomes" id="UP000221847"/>
    </source>
</evidence>
<dbReference type="EMBL" id="MF189175">
    <property type="protein sequence ID" value="ASR80548.1"/>
    <property type="molecule type" value="Genomic_DNA"/>
</dbReference>